<dbReference type="Proteomes" id="UP000243975">
    <property type="component" value="Unassembled WGS sequence"/>
</dbReference>
<dbReference type="OMA" id="AVGQWVY"/>
<gene>
    <name evidence="15" type="ORF">Ccrd_021423</name>
</gene>
<feature type="compositionally biased region" description="Low complexity" evidence="12">
    <location>
        <begin position="426"/>
        <end position="437"/>
    </location>
</feature>
<feature type="compositionally biased region" description="Basic residues" evidence="12">
    <location>
        <begin position="397"/>
        <end position="416"/>
    </location>
</feature>
<comment type="similarity">
    <text evidence="2">Belongs to the peptidase C19 family.</text>
</comment>
<comment type="function">
    <text evidence="10">Recognizes and hydrolyzes the peptide bond at the C-terminal Gly of ubiquitin. Involved in the processing of poly-ubiquitin precursors as well as that of ubiquitinated proteins. Is involved in resistance to the arginine analog canavanine (CAN).</text>
</comment>
<dbReference type="STRING" id="59895.A0A118JZR9"/>
<feature type="compositionally biased region" description="Polar residues" evidence="12">
    <location>
        <begin position="842"/>
        <end position="856"/>
    </location>
</feature>
<accession>A0A118JZR9</accession>
<feature type="compositionally biased region" description="Polar residues" evidence="12">
    <location>
        <begin position="868"/>
        <end position="878"/>
    </location>
</feature>
<dbReference type="InterPro" id="IPR038765">
    <property type="entry name" value="Papain-like_cys_pep_sf"/>
</dbReference>
<feature type="region of interest" description="Disordered" evidence="12">
    <location>
        <begin position="769"/>
        <end position="884"/>
    </location>
</feature>
<feature type="region of interest" description="Disordered" evidence="12">
    <location>
        <begin position="83"/>
        <end position="102"/>
    </location>
</feature>
<evidence type="ECO:0000313" key="16">
    <source>
        <dbReference type="Proteomes" id="UP000243975"/>
    </source>
</evidence>
<dbReference type="SUPFAM" id="SSF57850">
    <property type="entry name" value="RING/U-box"/>
    <property type="match status" value="1"/>
</dbReference>
<dbReference type="SUPFAM" id="SSF54001">
    <property type="entry name" value="Cysteine proteinases"/>
    <property type="match status" value="1"/>
</dbReference>
<feature type="domain" description="UBP-type" evidence="14">
    <location>
        <begin position="48"/>
        <end position="182"/>
    </location>
</feature>
<evidence type="ECO:0000256" key="9">
    <source>
        <dbReference type="ARBA" id="ARBA00022833"/>
    </source>
</evidence>
<dbReference type="PROSITE" id="PS00973">
    <property type="entry name" value="USP_2"/>
    <property type="match status" value="1"/>
</dbReference>
<dbReference type="PANTHER" id="PTHR24006">
    <property type="entry name" value="UBIQUITIN CARBOXYL-TERMINAL HYDROLASE"/>
    <property type="match status" value="1"/>
</dbReference>
<proteinExistence type="inferred from homology"/>
<dbReference type="EMBL" id="LEKV01003391">
    <property type="protein sequence ID" value="KVI00300.1"/>
    <property type="molecule type" value="Genomic_DNA"/>
</dbReference>
<evidence type="ECO:0000256" key="10">
    <source>
        <dbReference type="ARBA" id="ARBA00058678"/>
    </source>
</evidence>
<protein>
    <recommendedName>
        <fullName evidence="3">ubiquitinyl hydrolase 1</fullName>
        <ecNumber evidence="3">3.4.19.12</ecNumber>
    </recommendedName>
</protein>
<keyword evidence="8 15" id="KW-0378">Hydrolase</keyword>
<dbReference type="Pfam" id="PF00443">
    <property type="entry name" value="UCH"/>
    <property type="match status" value="1"/>
</dbReference>
<keyword evidence="9" id="KW-0862">Zinc</keyword>
<sequence>MGKKVKKAARNAQKEKQSRVSSPKTVSQEIVPASDTVVDGVSVTKETKSCPHLDKGINLEKFSLKMASLESLKCDDCREGVADRRTKKGKGKNGKNKGSGSKSESLSIWVCLECGHFSCGGVGFPTTPQSHAARHAKQNRHPLVFQFANHNLRWCFLCNTLIPVQSSDQNGEQKDVLSEFVKILKTRSSSETRVDVEDTWFGSGSVISGIKSVNTLPSCSETRGGYMVRGLVNLGNTCFFNSVLQNLLAMDKLRDYFLRLEGSVGPLTVSLKKLFVETSPSTVVRNVINPRSFFGCVCAKAPQFRGYQQHDSHELLRCLLDGLCTEESGVRKRSVEGNTAPEHALTFVDTIFGGQISSTVRCLECGHASVVYEPYLDLSLPLPTKRSPSKKAPSVSRSKKPKLPPKRQSKRLSKTKKASDASVAHSVSNISVSDESSGPVKSTEACAETNVAPSGDSTRPESAVLDGTGDTNDSSLQKLIVLQGNGRKQIKDSRIKESVISSDNLVQPDYVEQVTLSNNHEKATVNSSNISPLLDYSEPTMVSNDRDTAAHLGDVSVTEHTSEKELVQDELLQSTVEANEQVDSTDSVETPPLPDEPSWLDYLEPSTSTVHDMASHNQEPSVIQDSGNRNGISWEDEPLLKVRESEVLLLPYKEVTSTSGGDEITLSSVTTKQESSDFDGFGGLFDEPEVAAGPTVNPLSNGVEGSGFMATSNSESDPDEVDHTDSPVSVEKCLAYFTSSELLTKTEHAWQCEQCSKSLLEQRMRLKNKLQKPVPNGGENKISSASSDSGIEHLLPNGVRNLDNRSTEDAVLGESDENSVLHNGKSENSQVASEHEEGKIVVNSSNVEPPQHSVTALSKDHCSDQDTESCSINKPTNKCKNENVQQRESKLLARQQELDSSEDEEVDSKGVKVARDASKRILISRAPPVLTIHLKRFCQDARGRLSKLSGHVNFRDTIDLKPYMDLSCCRDRETYKYQLVGVVEHLGTMRGGHYVAYVKGGAKGDSGAEDNEDHLWYHASDAYVREASLEEVLRCEAYILFYEEM</sequence>
<dbReference type="SMART" id="SM00290">
    <property type="entry name" value="ZnF_UBP"/>
    <property type="match status" value="1"/>
</dbReference>
<dbReference type="GO" id="GO:0008270">
    <property type="term" value="F:zinc ion binding"/>
    <property type="evidence" value="ECO:0007669"/>
    <property type="project" value="UniProtKB-KW"/>
</dbReference>
<dbReference type="FunFam" id="3.30.40.10:FF:000900">
    <property type="entry name" value="Ubiquitinyl hydrolase 1"/>
    <property type="match status" value="1"/>
</dbReference>
<evidence type="ECO:0000259" key="13">
    <source>
        <dbReference type="PROSITE" id="PS50235"/>
    </source>
</evidence>
<name>A0A118JZR9_CYNCS</name>
<evidence type="ECO:0000256" key="1">
    <source>
        <dbReference type="ARBA" id="ARBA00000707"/>
    </source>
</evidence>
<reference evidence="15 16" key="1">
    <citation type="journal article" date="2016" name="Sci. Rep.">
        <title>The genome sequence of the outbreeding globe artichoke constructed de novo incorporating a phase-aware low-pass sequencing strategy of F1 progeny.</title>
        <authorList>
            <person name="Scaglione D."/>
            <person name="Reyes-Chin-Wo S."/>
            <person name="Acquadro A."/>
            <person name="Froenicke L."/>
            <person name="Portis E."/>
            <person name="Beitel C."/>
            <person name="Tirone M."/>
            <person name="Mauro R."/>
            <person name="Lo Monaco A."/>
            <person name="Mauromicale G."/>
            <person name="Faccioli P."/>
            <person name="Cattivelli L."/>
            <person name="Rieseberg L."/>
            <person name="Michelmore R."/>
            <person name="Lanteri S."/>
        </authorList>
    </citation>
    <scope>NUCLEOTIDE SEQUENCE [LARGE SCALE GENOMIC DNA]</scope>
    <source>
        <strain evidence="15">2C</strain>
    </source>
</reference>
<evidence type="ECO:0000256" key="8">
    <source>
        <dbReference type="ARBA" id="ARBA00022801"/>
    </source>
</evidence>
<evidence type="ECO:0000256" key="3">
    <source>
        <dbReference type="ARBA" id="ARBA00012759"/>
    </source>
</evidence>
<keyword evidence="4" id="KW-0645">Protease</keyword>
<feature type="compositionally biased region" description="Polar residues" evidence="12">
    <location>
        <begin position="818"/>
        <end position="832"/>
    </location>
</feature>
<dbReference type="Gramene" id="KVI00300">
    <property type="protein sequence ID" value="KVI00300"/>
    <property type="gene ID" value="Ccrd_021423"/>
</dbReference>
<keyword evidence="5" id="KW-0479">Metal-binding</keyword>
<feature type="compositionally biased region" description="Polar residues" evidence="12">
    <location>
        <begin position="578"/>
        <end position="588"/>
    </location>
</feature>
<dbReference type="InterPro" id="IPR018200">
    <property type="entry name" value="USP_CS"/>
</dbReference>
<dbReference type="InterPro" id="IPR001607">
    <property type="entry name" value="Znf_UBP"/>
</dbReference>
<evidence type="ECO:0000256" key="12">
    <source>
        <dbReference type="SAM" id="MobiDB-lite"/>
    </source>
</evidence>
<dbReference type="InterPro" id="IPR013083">
    <property type="entry name" value="Znf_RING/FYVE/PHD"/>
</dbReference>
<dbReference type="GO" id="GO:0006508">
    <property type="term" value="P:proteolysis"/>
    <property type="evidence" value="ECO:0007669"/>
    <property type="project" value="UniProtKB-KW"/>
</dbReference>
<dbReference type="EC" id="3.4.19.12" evidence="3"/>
<evidence type="ECO:0000256" key="11">
    <source>
        <dbReference type="PROSITE-ProRule" id="PRU00502"/>
    </source>
</evidence>
<keyword evidence="16" id="KW-1185">Reference proteome</keyword>
<dbReference type="GO" id="GO:0005829">
    <property type="term" value="C:cytosol"/>
    <property type="evidence" value="ECO:0007669"/>
    <property type="project" value="TreeGrafter"/>
</dbReference>
<dbReference type="Gene3D" id="3.30.40.10">
    <property type="entry name" value="Zinc/RING finger domain, C3HC4 (zinc finger)"/>
    <property type="match status" value="1"/>
</dbReference>
<feature type="domain" description="USP" evidence="13">
    <location>
        <begin position="229"/>
        <end position="1045"/>
    </location>
</feature>
<organism evidence="15 16">
    <name type="scientific">Cynara cardunculus var. scolymus</name>
    <name type="common">Globe artichoke</name>
    <name type="synonym">Cynara scolymus</name>
    <dbReference type="NCBI Taxonomy" id="59895"/>
    <lineage>
        <taxon>Eukaryota</taxon>
        <taxon>Viridiplantae</taxon>
        <taxon>Streptophyta</taxon>
        <taxon>Embryophyta</taxon>
        <taxon>Tracheophyta</taxon>
        <taxon>Spermatophyta</taxon>
        <taxon>Magnoliopsida</taxon>
        <taxon>eudicotyledons</taxon>
        <taxon>Gunneridae</taxon>
        <taxon>Pentapetalae</taxon>
        <taxon>asterids</taxon>
        <taxon>campanulids</taxon>
        <taxon>Asterales</taxon>
        <taxon>Asteraceae</taxon>
        <taxon>Carduoideae</taxon>
        <taxon>Cardueae</taxon>
        <taxon>Carduinae</taxon>
        <taxon>Cynara</taxon>
    </lineage>
</organism>
<feature type="region of interest" description="Disordered" evidence="12">
    <location>
        <begin position="382"/>
        <end position="472"/>
    </location>
</feature>
<evidence type="ECO:0000256" key="6">
    <source>
        <dbReference type="ARBA" id="ARBA00022771"/>
    </source>
</evidence>
<feature type="compositionally biased region" description="Polar residues" evidence="12">
    <location>
        <begin position="19"/>
        <end position="28"/>
    </location>
</feature>
<dbReference type="GO" id="GO:0005634">
    <property type="term" value="C:nucleus"/>
    <property type="evidence" value="ECO:0007669"/>
    <property type="project" value="TreeGrafter"/>
</dbReference>
<comment type="caution">
    <text evidence="15">The sequence shown here is derived from an EMBL/GenBank/DDBJ whole genome shotgun (WGS) entry which is preliminary data.</text>
</comment>
<dbReference type="GO" id="GO:0016579">
    <property type="term" value="P:protein deubiquitination"/>
    <property type="evidence" value="ECO:0007669"/>
    <property type="project" value="InterPro"/>
</dbReference>
<feature type="region of interest" description="Disordered" evidence="12">
    <location>
        <begin position="1"/>
        <end position="29"/>
    </location>
</feature>
<dbReference type="Pfam" id="PF02148">
    <property type="entry name" value="zf-UBP"/>
    <property type="match status" value="1"/>
</dbReference>
<evidence type="ECO:0000256" key="4">
    <source>
        <dbReference type="ARBA" id="ARBA00022670"/>
    </source>
</evidence>
<evidence type="ECO:0000256" key="7">
    <source>
        <dbReference type="ARBA" id="ARBA00022786"/>
    </source>
</evidence>
<evidence type="ECO:0000256" key="5">
    <source>
        <dbReference type="ARBA" id="ARBA00022723"/>
    </source>
</evidence>
<dbReference type="InterPro" id="IPR050164">
    <property type="entry name" value="Peptidase_C19"/>
</dbReference>
<evidence type="ECO:0000313" key="15">
    <source>
        <dbReference type="EMBL" id="KVI00300.1"/>
    </source>
</evidence>
<dbReference type="PROSITE" id="PS50271">
    <property type="entry name" value="ZF_UBP"/>
    <property type="match status" value="1"/>
</dbReference>
<feature type="compositionally biased region" description="Basic residues" evidence="12">
    <location>
        <begin position="85"/>
        <end position="95"/>
    </location>
</feature>
<dbReference type="InterPro" id="IPR001394">
    <property type="entry name" value="Peptidase_C19_UCH"/>
</dbReference>
<feature type="region of interest" description="Disordered" evidence="12">
    <location>
        <begin position="578"/>
        <end position="598"/>
    </location>
</feature>
<comment type="catalytic activity">
    <reaction evidence="1">
        <text>Thiol-dependent hydrolysis of ester, thioester, amide, peptide and isopeptide bonds formed by the C-terminal Gly of ubiquitin (a 76-residue protein attached to proteins as an intracellular targeting signal).</text>
        <dbReference type="EC" id="3.4.19.12"/>
    </reaction>
</comment>
<dbReference type="Gene3D" id="3.90.70.10">
    <property type="entry name" value="Cysteine proteinases"/>
    <property type="match status" value="2"/>
</dbReference>
<dbReference type="InterPro" id="IPR028889">
    <property type="entry name" value="USP"/>
</dbReference>
<dbReference type="GO" id="GO:0004843">
    <property type="term" value="F:cysteine-type deubiquitinase activity"/>
    <property type="evidence" value="ECO:0007669"/>
    <property type="project" value="UniProtKB-EC"/>
</dbReference>
<dbReference type="AlphaFoldDB" id="A0A118JZR9"/>
<keyword evidence="6 11" id="KW-0863">Zinc-finger</keyword>
<evidence type="ECO:0000256" key="2">
    <source>
        <dbReference type="ARBA" id="ARBA00009085"/>
    </source>
</evidence>
<dbReference type="PROSITE" id="PS00972">
    <property type="entry name" value="USP_1"/>
    <property type="match status" value="1"/>
</dbReference>
<evidence type="ECO:0000259" key="14">
    <source>
        <dbReference type="PROSITE" id="PS50271"/>
    </source>
</evidence>
<keyword evidence="7" id="KW-0833">Ubl conjugation pathway</keyword>
<dbReference type="PROSITE" id="PS50235">
    <property type="entry name" value="USP_3"/>
    <property type="match status" value="1"/>
</dbReference>
<dbReference type="PANTHER" id="PTHR24006:SF781">
    <property type="entry name" value="LD34905P"/>
    <property type="match status" value="1"/>
</dbReference>